<dbReference type="EMBL" id="BAABEY010000005">
    <property type="protein sequence ID" value="GAA4433209.1"/>
    <property type="molecule type" value="Genomic_DNA"/>
</dbReference>
<dbReference type="PROSITE" id="PS50110">
    <property type="entry name" value="RESPONSE_REGULATORY"/>
    <property type="match status" value="1"/>
</dbReference>
<sequence length="260" mass="29983">MTKLPKILLVDDSEEVIAYLADLLYEEYQIITTSNGEEAIRELQRENIQLVISDVMMPLMDGLELCRLIRSDERICHVPVILLTAKDSMQSKIEGLETGADAYIEKPFYPKYLLAQVSNLLQNRKQLRDFFSQSPFVHVGTIAHTRSDVTFLEEVSRFVLSRSDEAELDMDLLADNVNMSRMTFYRKIKAVTDMTPRDYVNLVRLKRAAELLTDGTYKIYEIASMTGYKSATHFSKLFHKQFGLNPMEFVRTTRSKDAEK</sequence>
<dbReference type="InterPro" id="IPR009057">
    <property type="entry name" value="Homeodomain-like_sf"/>
</dbReference>
<evidence type="ECO:0000256" key="4">
    <source>
        <dbReference type="ARBA" id="ARBA00023163"/>
    </source>
</evidence>
<evidence type="ECO:0000256" key="5">
    <source>
        <dbReference type="PROSITE-ProRule" id="PRU00169"/>
    </source>
</evidence>
<dbReference type="Pfam" id="PF00072">
    <property type="entry name" value="Response_reg"/>
    <property type="match status" value="1"/>
</dbReference>
<name>A0ABP8LP68_9BACT</name>
<dbReference type="SUPFAM" id="SSF46689">
    <property type="entry name" value="Homeodomain-like"/>
    <property type="match status" value="1"/>
</dbReference>
<protein>
    <recommendedName>
        <fullName evidence="10">DNA-binding response regulator</fullName>
    </recommendedName>
</protein>
<feature type="modified residue" description="4-aspartylphosphate" evidence="5">
    <location>
        <position position="54"/>
    </location>
</feature>
<dbReference type="InterPro" id="IPR011006">
    <property type="entry name" value="CheY-like_superfamily"/>
</dbReference>
<dbReference type="Gene3D" id="1.10.10.60">
    <property type="entry name" value="Homeodomain-like"/>
    <property type="match status" value="2"/>
</dbReference>
<keyword evidence="9" id="KW-1185">Reference proteome</keyword>
<keyword evidence="3" id="KW-0238">DNA-binding</keyword>
<dbReference type="SUPFAM" id="SSF52172">
    <property type="entry name" value="CheY-like"/>
    <property type="match status" value="1"/>
</dbReference>
<dbReference type="PROSITE" id="PS01124">
    <property type="entry name" value="HTH_ARAC_FAMILY_2"/>
    <property type="match status" value="1"/>
</dbReference>
<dbReference type="SMART" id="SM00448">
    <property type="entry name" value="REC"/>
    <property type="match status" value="1"/>
</dbReference>
<proteinExistence type="predicted"/>
<dbReference type="SMART" id="SM00342">
    <property type="entry name" value="HTH_ARAC"/>
    <property type="match status" value="1"/>
</dbReference>
<evidence type="ECO:0000256" key="3">
    <source>
        <dbReference type="ARBA" id="ARBA00023125"/>
    </source>
</evidence>
<keyword evidence="2" id="KW-0805">Transcription regulation</keyword>
<dbReference type="InterPro" id="IPR020449">
    <property type="entry name" value="Tscrpt_reg_AraC-type_HTH"/>
</dbReference>
<evidence type="ECO:0000313" key="8">
    <source>
        <dbReference type="EMBL" id="GAA4433209.1"/>
    </source>
</evidence>
<dbReference type="InterPro" id="IPR001789">
    <property type="entry name" value="Sig_transdc_resp-reg_receiver"/>
</dbReference>
<evidence type="ECO:0000259" key="7">
    <source>
        <dbReference type="PROSITE" id="PS50110"/>
    </source>
</evidence>
<evidence type="ECO:0000256" key="2">
    <source>
        <dbReference type="ARBA" id="ARBA00023015"/>
    </source>
</evidence>
<keyword evidence="4" id="KW-0804">Transcription</keyword>
<feature type="domain" description="HTH araC/xylS-type" evidence="6">
    <location>
        <begin position="153"/>
        <end position="252"/>
    </location>
</feature>
<keyword evidence="1 5" id="KW-0597">Phosphoprotein</keyword>
<reference evidence="9" key="1">
    <citation type="journal article" date="2019" name="Int. J. Syst. Evol. Microbiol.">
        <title>The Global Catalogue of Microorganisms (GCM) 10K type strain sequencing project: providing services to taxonomists for standard genome sequencing and annotation.</title>
        <authorList>
            <consortium name="The Broad Institute Genomics Platform"/>
            <consortium name="The Broad Institute Genome Sequencing Center for Infectious Disease"/>
            <person name="Wu L."/>
            <person name="Ma J."/>
        </authorList>
    </citation>
    <scope>NUCLEOTIDE SEQUENCE [LARGE SCALE GENOMIC DNA]</scope>
    <source>
        <strain evidence="9">JCM 31920</strain>
    </source>
</reference>
<dbReference type="RefSeq" id="WP_345026600.1">
    <property type="nucleotide sequence ID" value="NZ_BAABEY010000005.1"/>
</dbReference>
<organism evidence="8 9">
    <name type="scientific">Ravibacter arvi</name>
    <dbReference type="NCBI Taxonomy" id="2051041"/>
    <lineage>
        <taxon>Bacteria</taxon>
        <taxon>Pseudomonadati</taxon>
        <taxon>Bacteroidota</taxon>
        <taxon>Cytophagia</taxon>
        <taxon>Cytophagales</taxon>
        <taxon>Spirosomataceae</taxon>
        <taxon>Ravibacter</taxon>
    </lineage>
</organism>
<gene>
    <name evidence="8" type="ORF">GCM10023091_06400</name>
</gene>
<dbReference type="Gene3D" id="3.40.50.2300">
    <property type="match status" value="1"/>
</dbReference>
<evidence type="ECO:0000313" key="9">
    <source>
        <dbReference type="Proteomes" id="UP001501508"/>
    </source>
</evidence>
<dbReference type="InterPro" id="IPR018060">
    <property type="entry name" value="HTH_AraC"/>
</dbReference>
<dbReference type="PRINTS" id="PR00032">
    <property type="entry name" value="HTHARAC"/>
</dbReference>
<dbReference type="PANTHER" id="PTHR43547">
    <property type="entry name" value="TWO-COMPONENT HISTIDINE KINASE"/>
    <property type="match status" value="1"/>
</dbReference>
<dbReference type="PANTHER" id="PTHR43547:SF2">
    <property type="entry name" value="HYBRID SIGNAL TRANSDUCTION HISTIDINE KINASE C"/>
    <property type="match status" value="1"/>
</dbReference>
<feature type="domain" description="Response regulatory" evidence="7">
    <location>
        <begin position="6"/>
        <end position="121"/>
    </location>
</feature>
<comment type="caution">
    <text evidence="8">The sequence shown here is derived from an EMBL/GenBank/DDBJ whole genome shotgun (WGS) entry which is preliminary data.</text>
</comment>
<evidence type="ECO:0008006" key="10">
    <source>
        <dbReference type="Google" id="ProtNLM"/>
    </source>
</evidence>
<dbReference type="Proteomes" id="UP001501508">
    <property type="component" value="Unassembled WGS sequence"/>
</dbReference>
<accession>A0ABP8LP68</accession>
<dbReference type="CDD" id="cd17574">
    <property type="entry name" value="REC_OmpR"/>
    <property type="match status" value="1"/>
</dbReference>
<evidence type="ECO:0000256" key="1">
    <source>
        <dbReference type="ARBA" id="ARBA00022553"/>
    </source>
</evidence>
<dbReference type="Pfam" id="PF12833">
    <property type="entry name" value="HTH_18"/>
    <property type="match status" value="1"/>
</dbReference>
<evidence type="ECO:0000259" key="6">
    <source>
        <dbReference type="PROSITE" id="PS01124"/>
    </source>
</evidence>